<dbReference type="InterPro" id="IPR018592">
    <property type="entry name" value="DUF2024"/>
</dbReference>
<comment type="caution">
    <text evidence="1">The sequence shown here is derived from an EMBL/GenBank/DDBJ whole genome shotgun (WGS) entry which is preliminary data.</text>
</comment>
<name>A0ABR7M4Z0_9BACT</name>
<dbReference type="Pfam" id="PF09630">
    <property type="entry name" value="DUF2024"/>
    <property type="match status" value="1"/>
</dbReference>
<sequence length="87" mass="10067">MRVAVWDTYITRKDGSIMHFDIIAPDIIKDETIIHTFGKDYLQSKNQDGQPLTAKECRFCHIEAATPEMEAAINRKGYFILEMENCK</sequence>
<dbReference type="Proteomes" id="UP000765802">
    <property type="component" value="Unassembled WGS sequence"/>
</dbReference>
<evidence type="ECO:0000313" key="1">
    <source>
        <dbReference type="EMBL" id="MBC6489683.1"/>
    </source>
</evidence>
<evidence type="ECO:0008006" key="3">
    <source>
        <dbReference type="Google" id="ProtNLM"/>
    </source>
</evidence>
<proteinExistence type="predicted"/>
<keyword evidence="2" id="KW-1185">Reference proteome</keyword>
<dbReference type="InterPro" id="IPR023122">
    <property type="entry name" value="NE1680-like_sf"/>
</dbReference>
<dbReference type="Gene3D" id="3.10.510.10">
    <property type="entry name" value="NE1680-like"/>
    <property type="match status" value="1"/>
</dbReference>
<evidence type="ECO:0000313" key="2">
    <source>
        <dbReference type="Proteomes" id="UP000765802"/>
    </source>
</evidence>
<dbReference type="SUPFAM" id="SSF160766">
    <property type="entry name" value="NE1680-like"/>
    <property type="match status" value="1"/>
</dbReference>
<dbReference type="RefSeq" id="WP_187255038.1">
    <property type="nucleotide sequence ID" value="NZ_JBHULF010000006.1"/>
</dbReference>
<reference evidence="1 2" key="1">
    <citation type="submission" date="2016-07" db="EMBL/GenBank/DDBJ databases">
        <title>Genome analysis of Flavihumibacter stibioxidans YS-17.</title>
        <authorList>
            <person name="Shi K."/>
            <person name="Han Y."/>
            <person name="Wang G."/>
        </authorList>
    </citation>
    <scope>NUCLEOTIDE SEQUENCE [LARGE SCALE GENOMIC DNA]</scope>
    <source>
        <strain evidence="1 2">YS-17</strain>
    </source>
</reference>
<protein>
    <recommendedName>
        <fullName evidence="3">DUF2024 domain-containing protein</fullName>
    </recommendedName>
</protein>
<organism evidence="1 2">
    <name type="scientific">Flavihumibacter stibioxidans</name>
    <dbReference type="NCBI Taxonomy" id="1834163"/>
    <lineage>
        <taxon>Bacteria</taxon>
        <taxon>Pseudomonadati</taxon>
        <taxon>Bacteroidota</taxon>
        <taxon>Chitinophagia</taxon>
        <taxon>Chitinophagales</taxon>
        <taxon>Chitinophagaceae</taxon>
        <taxon>Flavihumibacter</taxon>
    </lineage>
</organism>
<accession>A0ABR7M4Z0</accession>
<gene>
    <name evidence="1" type="ORF">BC349_01780</name>
</gene>
<dbReference type="EMBL" id="MBUA01000001">
    <property type="protein sequence ID" value="MBC6489683.1"/>
    <property type="molecule type" value="Genomic_DNA"/>
</dbReference>